<dbReference type="InterPro" id="IPR017778">
    <property type="entry name" value="ABC_transptr_urea_perm_UrtC"/>
</dbReference>
<accession>A0A9X8D2K8</accession>
<feature type="transmembrane region" description="Helical" evidence="6">
    <location>
        <begin position="12"/>
        <end position="30"/>
    </location>
</feature>
<dbReference type="GO" id="GO:0005886">
    <property type="term" value="C:plasma membrane"/>
    <property type="evidence" value="ECO:0007669"/>
    <property type="project" value="UniProtKB-SubCell"/>
</dbReference>
<dbReference type="Proteomes" id="UP000265619">
    <property type="component" value="Unassembled WGS sequence"/>
</dbReference>
<dbReference type="OrthoDB" id="9034298at2"/>
<dbReference type="InterPro" id="IPR001851">
    <property type="entry name" value="ABC_transp_permease"/>
</dbReference>
<dbReference type="InterPro" id="IPR043428">
    <property type="entry name" value="LivM-like"/>
</dbReference>
<evidence type="ECO:0000313" key="8">
    <source>
        <dbReference type="Proteomes" id="UP000265619"/>
    </source>
</evidence>
<dbReference type="PANTHER" id="PTHR30482:SF4">
    <property type="entry name" value="SLR1201 PROTEIN"/>
    <property type="match status" value="1"/>
</dbReference>
<evidence type="ECO:0000256" key="4">
    <source>
        <dbReference type="ARBA" id="ARBA00022989"/>
    </source>
</evidence>
<dbReference type="GO" id="GO:0015658">
    <property type="term" value="F:branched-chain amino acid transmembrane transporter activity"/>
    <property type="evidence" value="ECO:0007669"/>
    <property type="project" value="InterPro"/>
</dbReference>
<dbReference type="RefSeq" id="WP_119556143.1">
    <property type="nucleotide sequence ID" value="NZ_QXMN01000028.1"/>
</dbReference>
<comment type="subcellular location">
    <subcellularLocation>
        <location evidence="1">Cell membrane</location>
        <topology evidence="1">Multi-pass membrane protein</topology>
    </subcellularLocation>
</comment>
<dbReference type="PANTHER" id="PTHR30482">
    <property type="entry name" value="HIGH-AFFINITY BRANCHED-CHAIN AMINO ACID TRANSPORT SYSTEM PERMEASE"/>
    <property type="match status" value="1"/>
</dbReference>
<evidence type="ECO:0000256" key="3">
    <source>
        <dbReference type="ARBA" id="ARBA00022692"/>
    </source>
</evidence>
<comment type="caution">
    <text evidence="7">The sequence shown here is derived from an EMBL/GenBank/DDBJ whole genome shotgun (WGS) entry which is preliminary data.</text>
</comment>
<keyword evidence="5 6" id="KW-0472">Membrane</keyword>
<feature type="transmembrane region" description="Helical" evidence="6">
    <location>
        <begin position="190"/>
        <end position="210"/>
    </location>
</feature>
<sequence length="354" mass="37833">MHGLSPQRKRDIGAMAAVLVLLAVVLPLTLDAFRLNLVSKYLAFAFVAVGVVLTWGYGGVLSLGQGMFFGLGGYMMAMFLKLEASAPELPDFMVWSSVEQLPAWWQPFHSLGWTVAGILVVPAVLAYVFSYAIFKRRVSGVYFAIVTLSLALTLTVVVVGQQGDTGGANGITDFRTLLGWDIAGDEAKRTIYFVEVAAIALVMAVSLAIVRSRFGKLLIAIRDKEDRVRFSGYNTAHMKAFVFAVAAVLSAIGGAFYSLQVGLIAPGVIGVVASVEMVIYAAVGGRLSIPGAVIGALLIGFLKSYLSETFPEGWLYVLGAVFILVVWAMPNGLAGLGEKLMRRPSRRSAAEVAP</sequence>
<reference evidence="7 8" key="1">
    <citation type="submission" date="2018-09" db="EMBL/GenBank/DDBJ databases">
        <title>Acidovorax cavernicola nov. sp. isolated from Gruta de las Maravillas (Aracena, Spain).</title>
        <authorList>
            <person name="Jurado V."/>
            <person name="Gutierrez-Patricio S."/>
            <person name="Gonzalez-Pimentel J.L."/>
            <person name="Miller A.Z."/>
            <person name="Laiz L."/>
            <person name="Saiz-Jimenez C."/>
        </authorList>
    </citation>
    <scope>NUCLEOTIDE SEQUENCE [LARGE SCALE GENOMIC DNA]</scope>
    <source>
        <strain evidence="7 8">1011MAR4D40.2</strain>
    </source>
</reference>
<evidence type="ECO:0000313" key="7">
    <source>
        <dbReference type="EMBL" id="RIX76927.1"/>
    </source>
</evidence>
<feature type="transmembrane region" description="Helical" evidence="6">
    <location>
        <begin position="289"/>
        <end position="307"/>
    </location>
</feature>
<proteinExistence type="predicted"/>
<evidence type="ECO:0000256" key="6">
    <source>
        <dbReference type="SAM" id="Phobius"/>
    </source>
</evidence>
<evidence type="ECO:0000256" key="1">
    <source>
        <dbReference type="ARBA" id="ARBA00004651"/>
    </source>
</evidence>
<feature type="transmembrane region" description="Helical" evidence="6">
    <location>
        <begin position="141"/>
        <end position="160"/>
    </location>
</feature>
<feature type="transmembrane region" description="Helical" evidence="6">
    <location>
        <begin position="240"/>
        <end position="257"/>
    </location>
</feature>
<feature type="transmembrane region" description="Helical" evidence="6">
    <location>
        <begin position="42"/>
        <end position="60"/>
    </location>
</feature>
<dbReference type="EMBL" id="QXMN01000028">
    <property type="protein sequence ID" value="RIX76927.1"/>
    <property type="molecule type" value="Genomic_DNA"/>
</dbReference>
<gene>
    <name evidence="7" type="primary">urtC</name>
    <name evidence="7" type="ORF">D3H34_20765</name>
</gene>
<feature type="transmembrane region" description="Helical" evidence="6">
    <location>
        <begin position="111"/>
        <end position="134"/>
    </location>
</feature>
<protein>
    <submittedName>
        <fullName evidence="7">Urea ABC transporter permease subunit UrtC</fullName>
    </submittedName>
</protein>
<name>A0A9X8D2K8_9BURK</name>
<feature type="transmembrane region" description="Helical" evidence="6">
    <location>
        <begin position="313"/>
        <end position="337"/>
    </location>
</feature>
<keyword evidence="2" id="KW-1003">Cell membrane</keyword>
<keyword evidence="4 6" id="KW-1133">Transmembrane helix</keyword>
<dbReference type="CDD" id="cd06581">
    <property type="entry name" value="TM_PBP1_LivM_like"/>
    <property type="match status" value="1"/>
</dbReference>
<dbReference type="Pfam" id="PF02653">
    <property type="entry name" value="BPD_transp_2"/>
    <property type="match status" value="1"/>
</dbReference>
<evidence type="ECO:0000256" key="2">
    <source>
        <dbReference type="ARBA" id="ARBA00022475"/>
    </source>
</evidence>
<dbReference type="NCBIfam" id="TIGR03408">
    <property type="entry name" value="urea_trans_UrtC"/>
    <property type="match status" value="1"/>
</dbReference>
<keyword evidence="3 6" id="KW-0812">Transmembrane</keyword>
<keyword evidence="8" id="KW-1185">Reference proteome</keyword>
<evidence type="ECO:0000256" key="5">
    <source>
        <dbReference type="ARBA" id="ARBA00023136"/>
    </source>
</evidence>
<organism evidence="7 8">
    <name type="scientific">Acidovorax cavernicola</name>
    <dbReference type="NCBI Taxonomy" id="1675792"/>
    <lineage>
        <taxon>Bacteria</taxon>
        <taxon>Pseudomonadati</taxon>
        <taxon>Pseudomonadota</taxon>
        <taxon>Betaproteobacteria</taxon>
        <taxon>Burkholderiales</taxon>
        <taxon>Comamonadaceae</taxon>
        <taxon>Acidovorax</taxon>
    </lineage>
</organism>
<dbReference type="AlphaFoldDB" id="A0A9X8D2K8"/>